<dbReference type="EMBL" id="BAABFN010000005">
    <property type="protein sequence ID" value="GAA4311819.1"/>
    <property type="molecule type" value="Genomic_DNA"/>
</dbReference>
<reference evidence="8" key="1">
    <citation type="journal article" date="2019" name="Int. J. Syst. Evol. Microbiol.">
        <title>The Global Catalogue of Microorganisms (GCM) 10K type strain sequencing project: providing services to taxonomists for standard genome sequencing and annotation.</title>
        <authorList>
            <consortium name="The Broad Institute Genomics Platform"/>
            <consortium name="The Broad Institute Genome Sequencing Center for Infectious Disease"/>
            <person name="Wu L."/>
            <person name="Ma J."/>
        </authorList>
    </citation>
    <scope>NUCLEOTIDE SEQUENCE [LARGE SCALE GENOMIC DNA]</scope>
    <source>
        <strain evidence="8">JCM 17664</strain>
    </source>
</reference>
<evidence type="ECO:0000313" key="8">
    <source>
        <dbReference type="Proteomes" id="UP001501207"/>
    </source>
</evidence>
<evidence type="ECO:0000259" key="6">
    <source>
        <dbReference type="SMART" id="SM00965"/>
    </source>
</evidence>
<dbReference type="SUPFAM" id="SSF56935">
    <property type="entry name" value="Porins"/>
    <property type="match status" value="1"/>
</dbReference>
<dbReference type="PROSITE" id="PS52016">
    <property type="entry name" value="TONB_DEPENDENT_REC_3"/>
    <property type="match status" value="1"/>
</dbReference>
<name>A0ABP8FVH3_9BACT</name>
<dbReference type="InterPro" id="IPR011662">
    <property type="entry name" value="Secretin/TonB_short_N"/>
</dbReference>
<keyword evidence="2 4" id="KW-0472">Membrane</keyword>
<dbReference type="NCBIfam" id="TIGR04057">
    <property type="entry name" value="SusC_RagA_signa"/>
    <property type="match status" value="1"/>
</dbReference>
<evidence type="ECO:0000313" key="7">
    <source>
        <dbReference type="EMBL" id="GAA4311819.1"/>
    </source>
</evidence>
<comment type="similarity">
    <text evidence="4">Belongs to the TonB-dependent receptor family.</text>
</comment>
<protein>
    <submittedName>
        <fullName evidence="7">TonB-dependent receptor</fullName>
    </submittedName>
</protein>
<gene>
    <name evidence="7" type="ORF">GCM10023143_21100</name>
</gene>
<dbReference type="Gene3D" id="2.60.40.1120">
    <property type="entry name" value="Carboxypeptidase-like, regulatory domain"/>
    <property type="match status" value="1"/>
</dbReference>
<dbReference type="SMART" id="SM00965">
    <property type="entry name" value="STN"/>
    <property type="match status" value="1"/>
</dbReference>
<dbReference type="InterPro" id="IPR023996">
    <property type="entry name" value="TonB-dep_OMP_SusC/RagA"/>
</dbReference>
<keyword evidence="4" id="KW-1134">Transmembrane beta strand</keyword>
<evidence type="ECO:0000256" key="2">
    <source>
        <dbReference type="ARBA" id="ARBA00023136"/>
    </source>
</evidence>
<dbReference type="Pfam" id="PF07715">
    <property type="entry name" value="Plug"/>
    <property type="match status" value="1"/>
</dbReference>
<dbReference type="InterPro" id="IPR023997">
    <property type="entry name" value="TonB-dep_OMP_SusC/RagA_CS"/>
</dbReference>
<keyword evidence="8" id="KW-1185">Reference proteome</keyword>
<sequence>MMKLTVLFLTLGFMQVTAAGYSQERISISLENVAIKVVLRTIQHNSHYRLIYNDDILPGDKKVSLSLKNAALEDVMRQTLSGTDLTYRLLDKKMVVVTRKPGKEPETPFIRYGKKMLSLNKEIRGTVTDSTGAPLPGVTVSVKNDPTVATSTDLNGKYILDVPDQATVVFRMVGFDPQEIPVNRQEIINITLRPSSNQLNDVVVVAFGTQKKQEVVGAMTTINPAELKVPASNLTTALAGRLAGVIAYQRSGEPGADNADFFIRGVTTFGYKKDPLILIDGIELSSTDLARLQVDDIASFSIMKDATATALYGARGANGVILITTKEGVEGKAKVSVRIENSVSAPTKNVEFADPVTYMNLANEAVLTRDALGVLLYPQSKIDNTLAGTNPYAYPATDWRSELFKDYTMNQRVNFNVNGGGKVARYYLAATLNQDHGVLKVDKRNNFNSNINLKTYELRSNVNINLTKSTEVGIKLYGTFDDYTGPINGGTDMYKKVMRANPVLFPAYFPMDDAHAFVQHIMFGNYADGNYLNPYADMVKGYKDYTKTLVLAQFELKQDLSFLAKGLTLNGIFNTTRQSYFGVARAYKPFWYQVGGYDKVKDAYNLTLLNENDGTDYLDYAEDPKQVNSTTYIQASVNYNRTFGDKHNISDMLVFLLNNQVQANVSSLQASLPHRNIGVSGRFTYSYDNRYFGEFDFGYNGSERFYKDKRFGFFPSVGAAWYVSNEPFWESYKQVVSNLKIRATYGLVGNDAIGDPQDRFFYLSDVNMDDAGRASVFGTDNGYSRNGISVNRYGNSSITWETATKTNLGIELGLWDKVNVQLDLYREHRKNILMTRSYIPITIGVLNTADIKANIGQAVGKGIDLSVDYNQYIGQHFWIQGRANFTYATSAYKVYEEPDYTEKYLYHTGWSLSQQWGYIAERLFADDAEVANSPLQSFGEYSAGDIKYRDVNGDGQVTTLDQVPIGYPTTPEIVYGFGFSVGYKAFDLSCFFQGLGRESFWIDPKATAPFVAYRYSDDELPGITLQNQLLKAYADNHWSEDNRNLYALWPRLSTRTINNNTQTSTWFMRNGSFLRLKTVEFGYTLPQRLTERIHVEKARFYLSGINLLCFSRFKLWDVEMGGNGLGYPVQRVTNIGVQVSF</sequence>
<dbReference type="Pfam" id="PF13715">
    <property type="entry name" value="CarbopepD_reg_2"/>
    <property type="match status" value="1"/>
</dbReference>
<keyword evidence="4" id="KW-0812">Transmembrane</keyword>
<evidence type="ECO:0000256" key="5">
    <source>
        <dbReference type="SAM" id="SignalP"/>
    </source>
</evidence>
<keyword evidence="7" id="KW-0675">Receptor</keyword>
<dbReference type="Gene3D" id="2.170.130.10">
    <property type="entry name" value="TonB-dependent receptor, plug domain"/>
    <property type="match status" value="1"/>
</dbReference>
<dbReference type="InterPro" id="IPR039426">
    <property type="entry name" value="TonB-dep_rcpt-like"/>
</dbReference>
<comment type="caution">
    <text evidence="7">The sequence shown here is derived from an EMBL/GenBank/DDBJ whole genome shotgun (WGS) entry which is preliminary data.</text>
</comment>
<comment type="subcellular location">
    <subcellularLocation>
        <location evidence="4">Cell outer membrane</location>
        <topology evidence="4">Multi-pass membrane protein</topology>
    </subcellularLocation>
</comment>
<dbReference type="Proteomes" id="UP001501207">
    <property type="component" value="Unassembled WGS sequence"/>
</dbReference>
<evidence type="ECO:0000256" key="4">
    <source>
        <dbReference type="PROSITE-ProRule" id="PRU01360"/>
    </source>
</evidence>
<keyword evidence="5" id="KW-0732">Signal</keyword>
<dbReference type="NCBIfam" id="TIGR04056">
    <property type="entry name" value="OMP_RagA_SusC"/>
    <property type="match status" value="1"/>
</dbReference>
<feature type="domain" description="Secretin/TonB short N-terminal" evidence="6">
    <location>
        <begin position="48"/>
        <end position="100"/>
    </location>
</feature>
<dbReference type="InterPro" id="IPR008969">
    <property type="entry name" value="CarboxyPept-like_regulatory"/>
</dbReference>
<keyword evidence="3 4" id="KW-0998">Cell outer membrane</keyword>
<proteinExistence type="inferred from homology"/>
<evidence type="ECO:0000256" key="3">
    <source>
        <dbReference type="ARBA" id="ARBA00023237"/>
    </source>
</evidence>
<accession>A0ABP8FVH3</accession>
<dbReference type="RefSeq" id="WP_344979020.1">
    <property type="nucleotide sequence ID" value="NZ_BAABFN010000005.1"/>
</dbReference>
<dbReference type="InterPro" id="IPR012910">
    <property type="entry name" value="Plug_dom"/>
</dbReference>
<feature type="signal peptide" evidence="5">
    <location>
        <begin position="1"/>
        <end position="18"/>
    </location>
</feature>
<keyword evidence="1 4" id="KW-0813">Transport</keyword>
<feature type="chain" id="PRO_5045553062" evidence="5">
    <location>
        <begin position="19"/>
        <end position="1141"/>
    </location>
</feature>
<organism evidence="7 8">
    <name type="scientific">Compostibacter hankyongensis</name>
    <dbReference type="NCBI Taxonomy" id="1007089"/>
    <lineage>
        <taxon>Bacteria</taxon>
        <taxon>Pseudomonadati</taxon>
        <taxon>Bacteroidota</taxon>
        <taxon>Chitinophagia</taxon>
        <taxon>Chitinophagales</taxon>
        <taxon>Chitinophagaceae</taxon>
        <taxon>Compostibacter</taxon>
    </lineage>
</organism>
<dbReference type="InterPro" id="IPR037066">
    <property type="entry name" value="Plug_dom_sf"/>
</dbReference>
<dbReference type="Pfam" id="PF07660">
    <property type="entry name" value="STN"/>
    <property type="match status" value="1"/>
</dbReference>
<evidence type="ECO:0000256" key="1">
    <source>
        <dbReference type="ARBA" id="ARBA00022448"/>
    </source>
</evidence>
<dbReference type="SUPFAM" id="SSF49464">
    <property type="entry name" value="Carboxypeptidase regulatory domain-like"/>
    <property type="match status" value="1"/>
</dbReference>